<keyword evidence="6 7" id="KW-0472">Membrane</keyword>
<evidence type="ECO:0000256" key="4">
    <source>
        <dbReference type="ARBA" id="ARBA00022692"/>
    </source>
</evidence>
<keyword evidence="4 7" id="KW-0812">Transmembrane</keyword>
<feature type="transmembrane region" description="Helical" evidence="7">
    <location>
        <begin position="160"/>
        <end position="183"/>
    </location>
</feature>
<dbReference type="InterPro" id="IPR050321">
    <property type="entry name" value="Glycosyltr_2/OpgH_subfam"/>
</dbReference>
<evidence type="ECO:0000313" key="10">
    <source>
        <dbReference type="Proteomes" id="UP000000771"/>
    </source>
</evidence>
<feature type="transmembrane region" description="Helical" evidence="7">
    <location>
        <begin position="557"/>
        <end position="581"/>
    </location>
</feature>
<proteinExistence type="predicted"/>
<dbReference type="CAZy" id="GT2">
    <property type="family name" value="Glycosyltransferase Family 2"/>
</dbReference>
<sequence length="631" mass="67250">MTPHGVVVVLGAVALLAAGSWAVLHGGRGDHGDGLRHVRLPSPQRSIPRLVVFIVAIVAWSILVARDWAEAAGALKAVLALILERAGLGASTASSYLVHTNPLLLLLEDGSLSSFVIARRHSVRSLVVSVGVLAVVLIGGPLVVGAAEVMASWFGAPSVVVFYLAELASLAAGFVGLLALIFLSSALPRRYAARVGLRPLASALLLIGVFVLILIGAGALARGIGGSLSAVSPPDGLLVFLALPALIMAVSVVLLLVRPKDRPGVGDPTEPIDVIMPAFNEEAGIGAALAALDAAAAAYPGRVRVLVADDGSHDRTLEVIEMAAQTARAAEIVAVGGPHGGKAVALNRALEAASTRIVVRVDADILVDANCLRPLPDWFANPAIGCIGAFDLPNMALPAWYTRGRLFECLMTFGFSRLAFERVDANNVPGTYMAFRRAEALALGGFVEGMNGEDSDLTFNLGKLGLRSVIDPRIVIYEDVPQTLGAFLEQRTRWSRASFHIGARHLPWRARELHPRLIIQLRFLFNKLTSMIRPITYISSAVFFLLIPRVAGSPLRTLVLLAFTLAPQLLLLIGVALYWGFWRELRHLWVWVPFTMVRKLGLLSGILSLPPLGAAVDPERRVEAMADANAR</sequence>
<feature type="transmembrane region" description="Helical" evidence="7">
    <location>
        <begin position="126"/>
        <end position="154"/>
    </location>
</feature>
<accession>C7M338</accession>
<evidence type="ECO:0000256" key="5">
    <source>
        <dbReference type="ARBA" id="ARBA00022989"/>
    </source>
</evidence>
<dbReference type="KEGG" id="afo:Afer_0464"/>
<dbReference type="SUPFAM" id="SSF53448">
    <property type="entry name" value="Nucleotide-diphospho-sugar transferases"/>
    <property type="match status" value="1"/>
</dbReference>
<dbReference type="InterPro" id="IPR029044">
    <property type="entry name" value="Nucleotide-diphossugar_trans"/>
</dbReference>
<comment type="subcellular location">
    <subcellularLocation>
        <location evidence="1">Membrane</location>
        <topology evidence="1">Multi-pass membrane protein</topology>
    </subcellularLocation>
</comment>
<dbReference type="STRING" id="525909.Afer_0464"/>
<dbReference type="Pfam" id="PF00535">
    <property type="entry name" value="Glycos_transf_2"/>
    <property type="match status" value="1"/>
</dbReference>
<keyword evidence="3 9" id="KW-0808">Transferase</keyword>
<dbReference type="PANTHER" id="PTHR43867:SF2">
    <property type="entry name" value="CELLULOSE SYNTHASE CATALYTIC SUBUNIT A [UDP-FORMING]"/>
    <property type="match status" value="1"/>
</dbReference>
<feature type="domain" description="Glycosyltransferase 2-like" evidence="8">
    <location>
        <begin position="274"/>
        <end position="437"/>
    </location>
</feature>
<organism evidence="9 10">
    <name type="scientific">Acidimicrobium ferrooxidans (strain DSM 10331 / JCM 15462 / NBRC 103882 / ICP)</name>
    <dbReference type="NCBI Taxonomy" id="525909"/>
    <lineage>
        <taxon>Bacteria</taxon>
        <taxon>Bacillati</taxon>
        <taxon>Actinomycetota</taxon>
        <taxon>Acidimicrobiia</taxon>
        <taxon>Acidimicrobiales</taxon>
        <taxon>Acidimicrobiaceae</taxon>
        <taxon>Acidimicrobium</taxon>
    </lineage>
</organism>
<dbReference type="CDD" id="cd06423">
    <property type="entry name" value="CESA_like"/>
    <property type="match status" value="1"/>
</dbReference>
<dbReference type="GO" id="GO:0016757">
    <property type="term" value="F:glycosyltransferase activity"/>
    <property type="evidence" value="ECO:0007669"/>
    <property type="project" value="UniProtKB-KW"/>
</dbReference>
<feature type="transmembrane region" description="Helical" evidence="7">
    <location>
        <begin position="46"/>
        <end position="65"/>
    </location>
</feature>
<dbReference type="PANTHER" id="PTHR43867">
    <property type="entry name" value="CELLULOSE SYNTHASE CATALYTIC SUBUNIT A [UDP-FORMING]"/>
    <property type="match status" value="1"/>
</dbReference>
<dbReference type="EMBL" id="CP001631">
    <property type="protein sequence ID" value="ACU53432.1"/>
    <property type="molecule type" value="Genomic_DNA"/>
</dbReference>
<evidence type="ECO:0000313" key="9">
    <source>
        <dbReference type="EMBL" id="ACU53432.1"/>
    </source>
</evidence>
<dbReference type="AlphaFoldDB" id="C7M338"/>
<dbReference type="Proteomes" id="UP000000771">
    <property type="component" value="Chromosome"/>
</dbReference>
<evidence type="ECO:0000256" key="7">
    <source>
        <dbReference type="SAM" id="Phobius"/>
    </source>
</evidence>
<feature type="transmembrane region" description="Helical" evidence="7">
    <location>
        <begin position="531"/>
        <end position="551"/>
    </location>
</feature>
<dbReference type="InterPro" id="IPR001173">
    <property type="entry name" value="Glyco_trans_2-like"/>
</dbReference>
<dbReference type="RefSeq" id="WP_015797931.1">
    <property type="nucleotide sequence ID" value="NC_013124.1"/>
</dbReference>
<dbReference type="HOGENOM" id="CLU_433222_0_0_11"/>
<dbReference type="GO" id="GO:0016020">
    <property type="term" value="C:membrane"/>
    <property type="evidence" value="ECO:0007669"/>
    <property type="project" value="UniProtKB-SubCell"/>
</dbReference>
<evidence type="ECO:0000256" key="6">
    <source>
        <dbReference type="ARBA" id="ARBA00023136"/>
    </source>
</evidence>
<gene>
    <name evidence="9" type="ordered locus">Afer_0464</name>
</gene>
<feature type="transmembrane region" description="Helical" evidence="7">
    <location>
        <begin position="203"/>
        <end position="225"/>
    </location>
</feature>
<keyword evidence="5 7" id="KW-1133">Transmembrane helix</keyword>
<keyword evidence="2" id="KW-0328">Glycosyltransferase</keyword>
<evidence type="ECO:0000256" key="1">
    <source>
        <dbReference type="ARBA" id="ARBA00004141"/>
    </source>
</evidence>
<keyword evidence="10" id="KW-1185">Reference proteome</keyword>
<dbReference type="OrthoDB" id="9797391at2"/>
<protein>
    <submittedName>
        <fullName evidence="9">Glycosyl transferase family 2</fullName>
    </submittedName>
</protein>
<feature type="transmembrane region" description="Helical" evidence="7">
    <location>
        <begin position="237"/>
        <end position="257"/>
    </location>
</feature>
<reference evidence="9 10" key="1">
    <citation type="journal article" date="2009" name="Stand. Genomic Sci.">
        <title>Complete genome sequence of Acidimicrobium ferrooxidans type strain (ICP).</title>
        <authorList>
            <person name="Clum A."/>
            <person name="Nolan M."/>
            <person name="Lang E."/>
            <person name="Glavina Del Rio T."/>
            <person name="Tice H."/>
            <person name="Copeland A."/>
            <person name="Cheng J.F."/>
            <person name="Lucas S."/>
            <person name="Chen F."/>
            <person name="Bruce D."/>
            <person name="Goodwin L."/>
            <person name="Pitluck S."/>
            <person name="Ivanova N."/>
            <person name="Mavrommatis K."/>
            <person name="Mikhailova N."/>
            <person name="Pati A."/>
            <person name="Chen A."/>
            <person name="Palaniappan K."/>
            <person name="Goker M."/>
            <person name="Spring S."/>
            <person name="Land M."/>
            <person name="Hauser L."/>
            <person name="Chang Y.J."/>
            <person name="Jeffries C.C."/>
            <person name="Chain P."/>
            <person name="Bristow J."/>
            <person name="Eisen J.A."/>
            <person name="Markowitz V."/>
            <person name="Hugenholtz P."/>
            <person name="Kyrpides N.C."/>
            <person name="Klenk H.P."/>
            <person name="Lapidus A."/>
        </authorList>
    </citation>
    <scope>NUCLEOTIDE SEQUENCE [LARGE SCALE GENOMIC DNA]</scope>
    <source>
        <strain evidence="10">DSM 10331 / JCM 15462 / NBRC 103882 / ICP</strain>
    </source>
</reference>
<evidence type="ECO:0000259" key="8">
    <source>
        <dbReference type="Pfam" id="PF00535"/>
    </source>
</evidence>
<dbReference type="eggNOG" id="COG1215">
    <property type="taxonomic scope" value="Bacteria"/>
</dbReference>
<evidence type="ECO:0000256" key="2">
    <source>
        <dbReference type="ARBA" id="ARBA00022676"/>
    </source>
</evidence>
<name>C7M338_ACIFD</name>
<evidence type="ECO:0000256" key="3">
    <source>
        <dbReference type="ARBA" id="ARBA00022679"/>
    </source>
</evidence>
<dbReference type="Gene3D" id="3.90.550.10">
    <property type="entry name" value="Spore Coat Polysaccharide Biosynthesis Protein SpsA, Chain A"/>
    <property type="match status" value="1"/>
</dbReference>